<feature type="compositionally biased region" description="Basic residues" evidence="4">
    <location>
        <begin position="1"/>
        <end position="22"/>
    </location>
</feature>
<dbReference type="PANTHER" id="PTHR10759">
    <property type="entry name" value="60S RIBOSOMAL PROTEIN L34"/>
    <property type="match status" value="1"/>
</dbReference>
<reference evidence="5 6" key="1">
    <citation type="submission" date="2013-02" db="EMBL/GenBank/DDBJ databases">
        <title>The Genome Annotation of Plasmodium falciparum MaliPS096_E11.</title>
        <authorList>
            <consortium name="The Broad Institute Genome Sequencing Platform"/>
            <consortium name="The Broad Institute Genome Sequencing Center for Infectious Disease"/>
            <person name="Neafsey D."/>
            <person name="Hoffman S."/>
            <person name="Volkman S."/>
            <person name="Rosenthal P."/>
            <person name="Walker B."/>
            <person name="Young S.K."/>
            <person name="Zeng Q."/>
            <person name="Gargeya S."/>
            <person name="Fitzgerald M."/>
            <person name="Haas B."/>
            <person name="Abouelleil A."/>
            <person name="Allen A.W."/>
            <person name="Alvarado L."/>
            <person name="Arachchi H.M."/>
            <person name="Berlin A.M."/>
            <person name="Chapman S.B."/>
            <person name="Gainer-Dewar J."/>
            <person name="Goldberg J."/>
            <person name="Griggs A."/>
            <person name="Gujja S."/>
            <person name="Hansen M."/>
            <person name="Howarth C."/>
            <person name="Imamovic A."/>
            <person name="Ireland A."/>
            <person name="Larimer J."/>
            <person name="McCowan C."/>
            <person name="Murphy C."/>
            <person name="Pearson M."/>
            <person name="Poon T.W."/>
            <person name="Priest M."/>
            <person name="Roberts A."/>
            <person name="Saif S."/>
            <person name="Shea T."/>
            <person name="Sisk P."/>
            <person name="Sykes S."/>
            <person name="Wortman J."/>
            <person name="Nusbaum C."/>
            <person name="Birren B."/>
        </authorList>
    </citation>
    <scope>NUCLEOTIDE SEQUENCE [LARGE SCALE GENOMIC DNA]</scope>
    <source>
        <strain evidence="5 6">MaliPS096_E11</strain>
    </source>
</reference>
<keyword evidence="3" id="KW-0687">Ribonucleoprotein</keyword>
<dbReference type="AlphaFoldDB" id="A0A024WTK5"/>
<reference evidence="5 6" key="2">
    <citation type="submission" date="2013-02" db="EMBL/GenBank/DDBJ databases">
        <title>The Genome Sequence of Plasmodium falciparum MaliPS096_E11.</title>
        <authorList>
            <consortium name="The Broad Institute Genome Sequencing Platform"/>
            <consortium name="The Broad Institute Genome Sequencing Center for Infectious Disease"/>
            <person name="Neafsey D."/>
            <person name="Cheeseman I."/>
            <person name="Volkman S."/>
            <person name="Adams J."/>
            <person name="Walker B."/>
            <person name="Young S.K."/>
            <person name="Zeng Q."/>
            <person name="Gargeya S."/>
            <person name="Fitzgerald M."/>
            <person name="Haas B."/>
            <person name="Abouelleil A."/>
            <person name="Alvarado L."/>
            <person name="Arachchi H.M."/>
            <person name="Berlin A.M."/>
            <person name="Chapman S.B."/>
            <person name="Dewar J."/>
            <person name="Goldberg J."/>
            <person name="Griggs A."/>
            <person name="Gujja S."/>
            <person name="Hansen M."/>
            <person name="Howarth C."/>
            <person name="Imamovic A."/>
            <person name="Larimer J."/>
            <person name="McCowan C."/>
            <person name="Murphy C."/>
            <person name="Neiman D."/>
            <person name="Pearson M."/>
            <person name="Priest M."/>
            <person name="Roberts A."/>
            <person name="Saif S."/>
            <person name="Shea T."/>
            <person name="Sisk P."/>
            <person name="Sykes S."/>
            <person name="Wortman J."/>
            <person name="Nusbaum C."/>
            <person name="Birren B."/>
        </authorList>
    </citation>
    <scope>NUCLEOTIDE SEQUENCE [LARGE SCALE GENOMIC DNA]</scope>
    <source>
        <strain evidence="5 6">MaliPS096_E11</strain>
    </source>
</reference>
<dbReference type="PRINTS" id="PR01250">
    <property type="entry name" value="RIBOSOMALL34"/>
</dbReference>
<keyword evidence="2" id="KW-0689">Ribosomal protein</keyword>
<proteinExistence type="inferred from homology"/>
<dbReference type="OrthoDB" id="370360at2759"/>
<feature type="region of interest" description="Disordered" evidence="4">
    <location>
        <begin position="1"/>
        <end position="26"/>
    </location>
</feature>
<evidence type="ECO:0000313" key="6">
    <source>
        <dbReference type="Proteomes" id="UP000030699"/>
    </source>
</evidence>
<evidence type="ECO:0000256" key="3">
    <source>
        <dbReference type="ARBA" id="ARBA00023274"/>
    </source>
</evidence>
<organism evidence="5 6">
    <name type="scientific">Plasmodium falciparum MaliPS096_E11</name>
    <dbReference type="NCBI Taxonomy" id="1036727"/>
    <lineage>
        <taxon>Eukaryota</taxon>
        <taxon>Sar</taxon>
        <taxon>Alveolata</taxon>
        <taxon>Apicomplexa</taxon>
        <taxon>Aconoidasida</taxon>
        <taxon>Haemosporida</taxon>
        <taxon>Plasmodiidae</taxon>
        <taxon>Plasmodium</taxon>
        <taxon>Plasmodium (Laverania)</taxon>
    </lineage>
</organism>
<evidence type="ECO:0000313" key="5">
    <source>
        <dbReference type="EMBL" id="ETW50298.1"/>
    </source>
</evidence>
<evidence type="ECO:0000256" key="2">
    <source>
        <dbReference type="ARBA" id="ARBA00022980"/>
    </source>
</evidence>
<accession>A0A024WTK5</accession>
<evidence type="ECO:0008006" key="7">
    <source>
        <dbReference type="Google" id="ProtNLM"/>
    </source>
</evidence>
<evidence type="ECO:0000256" key="4">
    <source>
        <dbReference type="SAM" id="MobiDB-lite"/>
    </source>
</evidence>
<dbReference type="GO" id="GO:0005840">
    <property type="term" value="C:ribosome"/>
    <property type="evidence" value="ECO:0007669"/>
    <property type="project" value="UniProtKB-KW"/>
</dbReference>
<dbReference type="PROSITE" id="PS01145">
    <property type="entry name" value="RIBOSOMAL_L34E"/>
    <property type="match status" value="1"/>
</dbReference>
<dbReference type="Proteomes" id="UP000030699">
    <property type="component" value="Unassembled WGS sequence"/>
</dbReference>
<name>A0A024WTK5_PLAFA</name>
<gene>
    <name evidence="5" type="ORF">PFMALIP_01720</name>
</gene>
<dbReference type="EMBL" id="KI925525">
    <property type="protein sequence ID" value="ETW50298.1"/>
    <property type="molecule type" value="Genomic_DNA"/>
</dbReference>
<dbReference type="Gene3D" id="6.20.340.10">
    <property type="match status" value="1"/>
</dbReference>
<dbReference type="GO" id="GO:0006412">
    <property type="term" value="P:translation"/>
    <property type="evidence" value="ECO:0007669"/>
    <property type="project" value="InterPro"/>
</dbReference>
<dbReference type="Gene3D" id="6.20.370.70">
    <property type="match status" value="1"/>
</dbReference>
<sequence length="290" mass="34070">MAQRVHYRRHNHYNTKSNKVRPVRTPGGKLTIHVVKKKAGKPKCADCKTAIQGVKALRPADNYRARRKNRTVARAYGGSICARCIRERIMRAFLFEEQKCVRQVLKEKKKQEKKVKKIFGRLSDKELLGHVISHNNEFIELDKKKKTKKWEILFNNDYINFDILKNFLLNNKFEWPLTVNSGQIKNQGSINIPVSPIVYVENCRKISEQVKNKNTKINLKIINDYISEMPISNDAIQCVFSSFSDYEELTKEQFINKIHEWAPSDGIIDWYTFVYNLKEEPSDNIKRFFD</sequence>
<protein>
    <recommendedName>
        <fullName evidence="7">60S ribosomal protein L34</fullName>
    </recommendedName>
</protein>
<dbReference type="GO" id="GO:0003735">
    <property type="term" value="F:structural constituent of ribosome"/>
    <property type="evidence" value="ECO:0007669"/>
    <property type="project" value="InterPro"/>
</dbReference>
<comment type="similarity">
    <text evidence="1">Belongs to the eukaryotic ribosomal protein eL34 family.</text>
</comment>
<dbReference type="InterPro" id="IPR018065">
    <property type="entry name" value="Ribosomal_eL34_CS"/>
</dbReference>
<dbReference type="Pfam" id="PF01199">
    <property type="entry name" value="Ribosomal_L34e"/>
    <property type="match status" value="1"/>
</dbReference>
<evidence type="ECO:0000256" key="1">
    <source>
        <dbReference type="ARBA" id="ARBA00009875"/>
    </source>
</evidence>
<dbReference type="InterPro" id="IPR008195">
    <property type="entry name" value="Ribosomal_eL34"/>
</dbReference>
<dbReference type="GO" id="GO:1990904">
    <property type="term" value="C:ribonucleoprotein complex"/>
    <property type="evidence" value="ECO:0007669"/>
    <property type="project" value="UniProtKB-KW"/>
</dbReference>
<dbReference type="InterPro" id="IPR038562">
    <property type="entry name" value="Ribosomal_eL34_C_sf"/>
</dbReference>